<dbReference type="STRING" id="1159016.SAMN02927937_00733"/>
<evidence type="ECO:0000313" key="1">
    <source>
        <dbReference type="EMBL" id="SEH65887.1"/>
    </source>
</evidence>
<dbReference type="AlphaFoldDB" id="A0A1H6JTP3"/>
<protein>
    <recommendedName>
        <fullName evidence="3">Lipoprotein</fullName>
    </recommendedName>
</protein>
<sequence length="190" mass="22458">MRICIQNSKINLVLTFVFLSLGGCSSIKKSIDFKDYKNIEPFLNDYLNQSYLEGYVEDYAIFDVMIDSIPNDYFLIRISPSSLDIILNDSKSKQYDYFPQAYREINGETFLIDYQYERPSNKVYNKLLEINKIDSTYILVEQGKISEEEGVIIQKFDDSIFAQNYLVKRKLNRLKLIYEWYGGKVTYIKR</sequence>
<name>A0A1H6JTP3_9FLAO</name>
<accession>A0A1H6JTP3</accession>
<dbReference type="EMBL" id="FNXE01000006">
    <property type="protein sequence ID" value="SEH65887.1"/>
    <property type="molecule type" value="Genomic_DNA"/>
</dbReference>
<gene>
    <name evidence="1" type="ORF">SAMN02927937_00733</name>
</gene>
<keyword evidence="2" id="KW-1185">Reference proteome</keyword>
<evidence type="ECO:0008006" key="3">
    <source>
        <dbReference type="Google" id="ProtNLM"/>
    </source>
</evidence>
<organism evidence="1 2">
    <name type="scientific">Paenimyroides marinum</name>
    <dbReference type="NCBI Taxonomy" id="1159016"/>
    <lineage>
        <taxon>Bacteria</taxon>
        <taxon>Pseudomonadati</taxon>
        <taxon>Bacteroidota</taxon>
        <taxon>Flavobacteriia</taxon>
        <taxon>Flavobacteriales</taxon>
        <taxon>Flavobacteriaceae</taxon>
        <taxon>Paenimyroides</taxon>
    </lineage>
</organism>
<proteinExistence type="predicted"/>
<dbReference type="RefSeq" id="WP_091096437.1">
    <property type="nucleotide sequence ID" value="NZ_FNXE01000006.1"/>
</dbReference>
<dbReference type="Proteomes" id="UP000199634">
    <property type="component" value="Unassembled WGS sequence"/>
</dbReference>
<reference evidence="1 2" key="1">
    <citation type="submission" date="2016-10" db="EMBL/GenBank/DDBJ databases">
        <authorList>
            <person name="de Groot N.N."/>
        </authorList>
    </citation>
    <scope>NUCLEOTIDE SEQUENCE [LARGE SCALE GENOMIC DNA]</scope>
    <source>
        <strain evidence="1 2">CGMCC 1.10825</strain>
    </source>
</reference>
<evidence type="ECO:0000313" key="2">
    <source>
        <dbReference type="Proteomes" id="UP000199634"/>
    </source>
</evidence>
<dbReference type="PROSITE" id="PS51257">
    <property type="entry name" value="PROKAR_LIPOPROTEIN"/>
    <property type="match status" value="1"/>
</dbReference>